<sequence length="492" mass="54445">MAGSHCSPRRPMPANNRIGSQRLVAPQYRRTADQENTPPRKPQRSDKQPRTRQEPFKGLAPMARAPLQARNLNIGASQPQPRPQPKAAPAKPHLIRTPGHGVAASTAIQNQREIVRRQIEALGRREGASATGRPQQVMKLLNARTPDLPDAKSIELLRQLQVILRLPNPASRNSHLAMFVANNRLVAGAAVAKPATAAAPAPAPARQASRPAPMRQAARPAPPPARAPQAARPAPAPQPQAQPAQRIFKSFQDLATQGPFARPARPAPQPSRPSRPTQRFDDFKPRNGAAPARSRPAATAAPLRTASAPPQYGRTASISAEPTQQPILTIGDFIRFAQDDAEQESLRRYSMPEIYAKAQKNFDAYLTRLEGRTEPQPRPARTQSAPPRMQTVPAARMDTSWHGKVDQETDDRNRYHNERGGHQSAREDYAARQQPAAYSTAPRPRRTQSLPELTAAQIDSIHRFEDQRADQENEYPNHDEAVRRYKQQNGYR</sequence>
<name>B7ZJG8_RALSL</name>
<feature type="compositionally biased region" description="Low complexity" evidence="1">
    <location>
        <begin position="197"/>
        <end position="219"/>
    </location>
</feature>
<feature type="compositionally biased region" description="Low complexity" evidence="1">
    <location>
        <begin position="289"/>
        <end position="310"/>
    </location>
</feature>
<feature type="region of interest" description="Disordered" evidence="1">
    <location>
        <begin position="258"/>
        <end position="324"/>
    </location>
</feature>
<evidence type="ECO:0000313" key="2">
    <source>
        <dbReference type="EMBL" id="BAH05000.1"/>
    </source>
</evidence>
<proteinExistence type="predicted"/>
<feature type="compositionally biased region" description="Basic and acidic residues" evidence="1">
    <location>
        <begin position="43"/>
        <end position="55"/>
    </location>
</feature>
<dbReference type="EMBL" id="AP010839">
    <property type="protein sequence ID" value="BAH05000.1"/>
    <property type="molecule type" value="Genomic_DNA"/>
</dbReference>
<protein>
    <submittedName>
        <fullName evidence="2">Putative type III effector protein</fullName>
    </submittedName>
</protein>
<accession>B7ZJG8</accession>
<evidence type="ECO:0000256" key="1">
    <source>
        <dbReference type="SAM" id="MobiDB-lite"/>
    </source>
</evidence>
<organism evidence="2">
    <name type="scientific">Ralstonia solanacearum</name>
    <name type="common">Pseudomonas solanacearum</name>
    <dbReference type="NCBI Taxonomy" id="305"/>
    <lineage>
        <taxon>Bacteria</taxon>
        <taxon>Pseudomonadati</taxon>
        <taxon>Pseudomonadota</taxon>
        <taxon>Betaproteobacteria</taxon>
        <taxon>Burkholderiales</taxon>
        <taxon>Burkholderiaceae</taxon>
        <taxon>Ralstonia</taxon>
        <taxon>Ralstonia solanacearum species complex</taxon>
    </lineage>
</organism>
<feature type="compositionally biased region" description="Basic and acidic residues" evidence="1">
    <location>
        <begin position="399"/>
        <end position="430"/>
    </location>
</feature>
<dbReference type="AlphaFoldDB" id="B7ZJG8"/>
<feature type="region of interest" description="Disordered" evidence="1">
    <location>
        <begin position="1"/>
        <end position="107"/>
    </location>
</feature>
<feature type="region of interest" description="Disordered" evidence="1">
    <location>
        <begin position="372"/>
        <end position="492"/>
    </location>
</feature>
<reference evidence="2" key="1">
    <citation type="journal article" date="2009" name="J. Gen. Plant Pathol.">
        <title>Distribution of avirulence genes avrA and popP1 in 22 Japanese phylotype I strains of Ralstonia solanacearum.</title>
        <authorList>
            <person name="Liu Y."/>
            <person name="Kanda A."/>
            <person name="Kiba A."/>
            <person name="Hikichi Y."/>
            <person name="Ohnishi K."/>
        </authorList>
    </citation>
    <scope>NUCLEOTIDE SEQUENCE</scope>
    <source>
        <strain evidence="2">OE1-1</strain>
    </source>
</reference>
<feature type="region of interest" description="Disordered" evidence="1">
    <location>
        <begin position="197"/>
        <end position="243"/>
    </location>
</feature>
<feature type="compositionally biased region" description="Basic and acidic residues" evidence="1">
    <location>
        <begin position="460"/>
        <end position="483"/>
    </location>
</feature>
<feature type="compositionally biased region" description="Polar residues" evidence="1">
    <location>
        <begin position="314"/>
        <end position="324"/>
    </location>
</feature>